<dbReference type="AlphaFoldDB" id="E6U7C3"/>
<keyword evidence="2" id="KW-1185">Reference proteome</keyword>
<dbReference type="HOGENOM" id="CLU_2915594_0_0_9"/>
<dbReference type="Proteomes" id="UP000001551">
    <property type="component" value="Chromosome"/>
</dbReference>
<dbReference type="KEGG" id="eha:Ethha_0272"/>
<organism evidence="1 2">
    <name type="scientific">Ethanoligenens harbinense (strain DSM 18485 / JCM 12961 / CGMCC 1.5033 / YUAN-3)</name>
    <dbReference type="NCBI Taxonomy" id="663278"/>
    <lineage>
        <taxon>Bacteria</taxon>
        <taxon>Bacillati</taxon>
        <taxon>Bacillota</taxon>
        <taxon>Clostridia</taxon>
        <taxon>Eubacteriales</taxon>
        <taxon>Oscillospiraceae</taxon>
        <taxon>Ethanoligenens</taxon>
    </lineage>
</organism>
<reference evidence="1 2" key="1">
    <citation type="submission" date="2010-12" db="EMBL/GenBank/DDBJ databases">
        <title>Complete sequence of Ethanoligenens harbinense YUAN-3.</title>
        <authorList>
            <person name="Lucas S."/>
            <person name="Copeland A."/>
            <person name="Lapidus A."/>
            <person name="Cheng J.-F."/>
            <person name="Bruce D."/>
            <person name="Goodwin L."/>
            <person name="Pitluck S."/>
            <person name="Chertkov O."/>
            <person name="Misra M."/>
            <person name="Detter J.C."/>
            <person name="Han C."/>
            <person name="Tapia R."/>
            <person name="Land M."/>
            <person name="Hauser L."/>
            <person name="Jeffries C."/>
            <person name="Kyrpides N."/>
            <person name="Ivanova N."/>
            <person name="Mikhailova N."/>
            <person name="Wang A."/>
            <person name="Mouttaki H."/>
            <person name="He Z."/>
            <person name="Zhou J."/>
            <person name="Hemme C.L."/>
            <person name="Woyke T."/>
        </authorList>
    </citation>
    <scope>NUCLEOTIDE SEQUENCE [LARGE SCALE GENOMIC DNA]</scope>
    <source>
        <strain evidence="2">DSM 18485 / JCM 12961 / CGMCC 1.5033 / YUAN-3</strain>
    </source>
</reference>
<evidence type="ECO:0000313" key="1">
    <source>
        <dbReference type="EMBL" id="ADU25858.1"/>
    </source>
</evidence>
<protein>
    <submittedName>
        <fullName evidence="1">Uncharacterized protein</fullName>
    </submittedName>
</protein>
<evidence type="ECO:0000313" key="2">
    <source>
        <dbReference type="Proteomes" id="UP000001551"/>
    </source>
</evidence>
<proteinExistence type="predicted"/>
<sequence length="61" mass="7356">MYHDIIKITIYYKNLYFMYCIIDFHMLEFDMEMDGMRSFFIYGLAGKRLCKPLGNDNQGLL</sequence>
<dbReference type="STRING" id="663278.Ethha_0272"/>
<name>E6U7C3_ETHHY</name>
<accession>E6U7C3</accession>
<gene>
    <name evidence="1" type="ordered locus">Ethha_0272</name>
</gene>
<dbReference type="EMBL" id="CP002400">
    <property type="protein sequence ID" value="ADU25858.1"/>
    <property type="molecule type" value="Genomic_DNA"/>
</dbReference>